<name>A0AAV7NAR4_PLEWA</name>
<dbReference type="EMBL" id="JANPWB010000012">
    <property type="protein sequence ID" value="KAJ1113187.1"/>
    <property type="molecule type" value="Genomic_DNA"/>
</dbReference>
<dbReference type="Proteomes" id="UP001066276">
    <property type="component" value="Chromosome 8"/>
</dbReference>
<gene>
    <name evidence="1" type="ORF">NDU88_001442</name>
</gene>
<sequence length="81" mass="9304">MALDLHTATILAAIEDTKESLERKIETMATDINLLWEDHKKLADRVADAEFTLVQTRPTILSHNEKLAHLEKDVKVLRERV</sequence>
<dbReference type="AlphaFoldDB" id="A0AAV7NAR4"/>
<comment type="caution">
    <text evidence="1">The sequence shown here is derived from an EMBL/GenBank/DDBJ whole genome shotgun (WGS) entry which is preliminary data.</text>
</comment>
<proteinExistence type="predicted"/>
<organism evidence="1 2">
    <name type="scientific">Pleurodeles waltl</name>
    <name type="common">Iberian ribbed newt</name>
    <dbReference type="NCBI Taxonomy" id="8319"/>
    <lineage>
        <taxon>Eukaryota</taxon>
        <taxon>Metazoa</taxon>
        <taxon>Chordata</taxon>
        <taxon>Craniata</taxon>
        <taxon>Vertebrata</taxon>
        <taxon>Euteleostomi</taxon>
        <taxon>Amphibia</taxon>
        <taxon>Batrachia</taxon>
        <taxon>Caudata</taxon>
        <taxon>Salamandroidea</taxon>
        <taxon>Salamandridae</taxon>
        <taxon>Pleurodelinae</taxon>
        <taxon>Pleurodeles</taxon>
    </lineage>
</organism>
<evidence type="ECO:0000313" key="1">
    <source>
        <dbReference type="EMBL" id="KAJ1113187.1"/>
    </source>
</evidence>
<keyword evidence="2" id="KW-1185">Reference proteome</keyword>
<protein>
    <submittedName>
        <fullName evidence="1">Uncharacterized protein</fullName>
    </submittedName>
</protein>
<accession>A0AAV7NAR4</accession>
<reference evidence="1" key="1">
    <citation type="journal article" date="2022" name="bioRxiv">
        <title>Sequencing and chromosome-scale assembly of the giantPleurodeles waltlgenome.</title>
        <authorList>
            <person name="Brown T."/>
            <person name="Elewa A."/>
            <person name="Iarovenko S."/>
            <person name="Subramanian E."/>
            <person name="Araus A.J."/>
            <person name="Petzold A."/>
            <person name="Susuki M."/>
            <person name="Suzuki K.-i.T."/>
            <person name="Hayashi T."/>
            <person name="Toyoda A."/>
            <person name="Oliveira C."/>
            <person name="Osipova E."/>
            <person name="Leigh N.D."/>
            <person name="Simon A."/>
            <person name="Yun M.H."/>
        </authorList>
    </citation>
    <scope>NUCLEOTIDE SEQUENCE</scope>
    <source>
        <strain evidence="1">20211129_DDA</strain>
        <tissue evidence="1">Liver</tissue>
    </source>
</reference>
<evidence type="ECO:0000313" key="2">
    <source>
        <dbReference type="Proteomes" id="UP001066276"/>
    </source>
</evidence>